<evidence type="ECO:0000313" key="2">
    <source>
        <dbReference type="EMBL" id="KAL0185480.1"/>
    </source>
</evidence>
<evidence type="ECO:0000256" key="1">
    <source>
        <dbReference type="SAM" id="MobiDB-lite"/>
    </source>
</evidence>
<proteinExistence type="predicted"/>
<dbReference type="AlphaFoldDB" id="A0ABD0QHE2"/>
<organism evidence="2 3">
    <name type="scientific">Cirrhinus mrigala</name>
    <name type="common">Mrigala</name>
    <dbReference type="NCBI Taxonomy" id="683832"/>
    <lineage>
        <taxon>Eukaryota</taxon>
        <taxon>Metazoa</taxon>
        <taxon>Chordata</taxon>
        <taxon>Craniata</taxon>
        <taxon>Vertebrata</taxon>
        <taxon>Euteleostomi</taxon>
        <taxon>Actinopterygii</taxon>
        <taxon>Neopterygii</taxon>
        <taxon>Teleostei</taxon>
        <taxon>Ostariophysi</taxon>
        <taxon>Cypriniformes</taxon>
        <taxon>Cyprinidae</taxon>
        <taxon>Labeoninae</taxon>
        <taxon>Labeonini</taxon>
        <taxon>Cirrhinus</taxon>
    </lineage>
</organism>
<feature type="region of interest" description="Disordered" evidence="1">
    <location>
        <begin position="17"/>
        <end position="51"/>
    </location>
</feature>
<feature type="compositionally biased region" description="Acidic residues" evidence="1">
    <location>
        <begin position="23"/>
        <end position="37"/>
    </location>
</feature>
<sequence length="51" mass="5754">MDTRVFYGKRKSKAVIPLHPEESEVEDSEDDDVEDPDYVPGHASCISDDTE</sequence>
<reference evidence="2 3" key="1">
    <citation type="submission" date="2024-05" db="EMBL/GenBank/DDBJ databases">
        <title>Genome sequencing and assembly of Indian major carp, Cirrhinus mrigala (Hamilton, 1822).</title>
        <authorList>
            <person name="Mohindra V."/>
            <person name="Chowdhury L.M."/>
            <person name="Lal K."/>
            <person name="Jena J.K."/>
        </authorList>
    </citation>
    <scope>NUCLEOTIDE SEQUENCE [LARGE SCALE GENOMIC DNA]</scope>
    <source>
        <strain evidence="2">CM1030</strain>
        <tissue evidence="2">Blood</tissue>
    </source>
</reference>
<dbReference type="Proteomes" id="UP001529510">
    <property type="component" value="Unassembled WGS sequence"/>
</dbReference>
<gene>
    <name evidence="2" type="ORF">M9458_021177</name>
</gene>
<keyword evidence="3" id="KW-1185">Reference proteome</keyword>
<dbReference type="EMBL" id="JAMKFB020000009">
    <property type="protein sequence ID" value="KAL0185480.1"/>
    <property type="molecule type" value="Genomic_DNA"/>
</dbReference>
<accession>A0ABD0QHE2</accession>
<protein>
    <submittedName>
        <fullName evidence="2">Uncharacterized protein</fullName>
    </submittedName>
</protein>
<comment type="caution">
    <text evidence="2">The sequence shown here is derived from an EMBL/GenBank/DDBJ whole genome shotgun (WGS) entry which is preliminary data.</text>
</comment>
<feature type="non-terminal residue" evidence="2">
    <location>
        <position position="51"/>
    </location>
</feature>
<evidence type="ECO:0000313" key="3">
    <source>
        <dbReference type="Proteomes" id="UP001529510"/>
    </source>
</evidence>
<name>A0ABD0QHE2_CIRMR</name>